<evidence type="ECO:0000313" key="2">
    <source>
        <dbReference type="EMBL" id="GAD49280.1"/>
    </source>
</evidence>
<sequence>MRVLTFLHSFEHGGVERIALRLVRQWRASGVDAPLFLGRTDGAMRHDAGEGLAFETPPRVPASVAFWETLWMIWQLPRVVRQLRPDVLFCAGNTYVVVAVALKIILGRQCPAILAKMSNDLERRDAPWWIRKPYHLWLRIQARFLDHVVGMAAPMADDIRSLLAIPDTMISVIPNPALTDDLILRLRSLSRTPMEAPFTGRRFVFVGRLTRQKNLGLMLRAFASAGRWGDTLTLFGDGPDRAKLQKLAVDLGIDDAVDFRGYVSEPAVLLPQFDIFLLSSDYEGVPGVVLEALAAGLPIIATDCSSSMAPLLQHGALGTLIRTGDGAAFARAIAAARPGMQSRALSLAQARRFTLEQAARSYLDAMSKLQPVHLA</sequence>
<gene>
    <name evidence="2" type="ORF">NT2_05_02000</name>
</gene>
<evidence type="ECO:0000313" key="3">
    <source>
        <dbReference type="Proteomes" id="UP000016568"/>
    </source>
</evidence>
<dbReference type="SUPFAM" id="SSF53756">
    <property type="entry name" value="UDP-Glycosyltransferase/glycogen phosphorylase"/>
    <property type="match status" value="1"/>
</dbReference>
<dbReference type="EMBL" id="BASZ01000005">
    <property type="protein sequence ID" value="GAD49280.1"/>
    <property type="molecule type" value="Genomic_DNA"/>
</dbReference>
<dbReference type="AlphaFoldDB" id="U2YL16"/>
<dbReference type="KEGG" id="ntd:EGO55_12240"/>
<dbReference type="eggNOG" id="COG0438">
    <property type="taxonomic scope" value="Bacteria"/>
</dbReference>
<organism evidence="2 3">
    <name type="scientific">Caenibius tardaugens NBRC 16725</name>
    <dbReference type="NCBI Taxonomy" id="1219035"/>
    <lineage>
        <taxon>Bacteria</taxon>
        <taxon>Pseudomonadati</taxon>
        <taxon>Pseudomonadota</taxon>
        <taxon>Alphaproteobacteria</taxon>
        <taxon>Sphingomonadales</taxon>
        <taxon>Erythrobacteraceae</taxon>
        <taxon>Caenibius</taxon>
    </lineage>
</organism>
<dbReference type="Pfam" id="PF13692">
    <property type="entry name" value="Glyco_trans_1_4"/>
    <property type="match status" value="1"/>
</dbReference>
<dbReference type="Pfam" id="PF13439">
    <property type="entry name" value="Glyco_transf_4"/>
    <property type="match status" value="1"/>
</dbReference>
<dbReference type="CDD" id="cd03811">
    <property type="entry name" value="GT4_GT28_WabH-like"/>
    <property type="match status" value="1"/>
</dbReference>
<name>U2YL16_9SPHN</name>
<dbReference type="Proteomes" id="UP000016568">
    <property type="component" value="Unassembled WGS sequence"/>
</dbReference>
<protein>
    <submittedName>
        <fullName evidence="2">Putative glycosyltransferase</fullName>
    </submittedName>
</protein>
<comment type="caution">
    <text evidence="2">The sequence shown here is derived from an EMBL/GenBank/DDBJ whole genome shotgun (WGS) entry which is preliminary data.</text>
</comment>
<feature type="domain" description="Glycosyltransferase subfamily 4-like N-terminal" evidence="1">
    <location>
        <begin position="13"/>
        <end position="176"/>
    </location>
</feature>
<dbReference type="PANTHER" id="PTHR12526">
    <property type="entry name" value="GLYCOSYLTRANSFERASE"/>
    <property type="match status" value="1"/>
</dbReference>
<accession>U2YL16</accession>
<dbReference type="InterPro" id="IPR028098">
    <property type="entry name" value="Glyco_trans_4-like_N"/>
</dbReference>
<keyword evidence="3" id="KW-1185">Reference proteome</keyword>
<proteinExistence type="predicted"/>
<keyword evidence="2" id="KW-0808">Transferase</keyword>
<reference evidence="2 3" key="1">
    <citation type="submission" date="2013-09" db="EMBL/GenBank/DDBJ databases">
        <title>Whole genome shotgun sequence of Novosphingobium tardaugens NBRC 16725.</title>
        <authorList>
            <person name="Isaki S."/>
            <person name="Hosoyama A."/>
            <person name="Tsuchikane K."/>
            <person name="Katsumata H."/>
            <person name="Ando Y."/>
            <person name="Yamazaki S."/>
            <person name="Fujita N."/>
        </authorList>
    </citation>
    <scope>NUCLEOTIDE SEQUENCE [LARGE SCALE GENOMIC DNA]</scope>
    <source>
        <strain evidence="2 3">NBRC 16725</strain>
    </source>
</reference>
<evidence type="ECO:0000259" key="1">
    <source>
        <dbReference type="Pfam" id="PF13439"/>
    </source>
</evidence>
<dbReference type="RefSeq" id="WP_021690186.1">
    <property type="nucleotide sequence ID" value="NZ_BASZ01000005.1"/>
</dbReference>
<dbReference type="GO" id="GO:0016757">
    <property type="term" value="F:glycosyltransferase activity"/>
    <property type="evidence" value="ECO:0007669"/>
    <property type="project" value="UniProtKB-ARBA"/>
</dbReference>
<dbReference type="OrthoDB" id="9790710at2"/>
<dbReference type="Gene3D" id="3.40.50.2000">
    <property type="entry name" value="Glycogen Phosphorylase B"/>
    <property type="match status" value="2"/>
</dbReference>